<sequence>MSVAVLQALALAKAFLLAWLLQFSFFLASAVEGGGAICAAAAVDVDDRERQQQPDCREAAIGAGDHKHETIGTSSTTHTQVERRYGQIWRRRGGSASPAPSPTCFGQRSGPSTAPAPAIAGPLPAPPPLTDALQ</sequence>
<feature type="compositionally biased region" description="Basic and acidic residues" evidence="1">
    <location>
        <begin position="60"/>
        <end position="70"/>
    </location>
</feature>
<evidence type="ECO:0000256" key="2">
    <source>
        <dbReference type="SAM" id="SignalP"/>
    </source>
</evidence>
<reference evidence="3 4" key="1">
    <citation type="submission" date="2012-08" db="EMBL/GenBank/DDBJ databases">
        <title>Oryza genome evolution.</title>
        <authorList>
            <person name="Wing R.A."/>
        </authorList>
    </citation>
    <scope>NUCLEOTIDE SEQUENCE</scope>
</reference>
<name>A0A0D9WNZ3_9ORYZ</name>
<reference evidence="3" key="3">
    <citation type="submission" date="2015-04" db="UniProtKB">
        <authorList>
            <consortium name="EnsemblPlants"/>
        </authorList>
    </citation>
    <scope>IDENTIFICATION</scope>
</reference>
<keyword evidence="4" id="KW-1185">Reference proteome</keyword>
<feature type="compositionally biased region" description="Pro residues" evidence="1">
    <location>
        <begin position="123"/>
        <end position="134"/>
    </location>
</feature>
<evidence type="ECO:0008006" key="5">
    <source>
        <dbReference type="Google" id="ProtNLM"/>
    </source>
</evidence>
<evidence type="ECO:0000313" key="3">
    <source>
        <dbReference type="EnsemblPlants" id="LPERR06G08690.1"/>
    </source>
</evidence>
<dbReference type="Gramene" id="LPERR06G08690.1">
    <property type="protein sequence ID" value="LPERR06G08690.1"/>
    <property type="gene ID" value="LPERR06G08690"/>
</dbReference>
<reference evidence="4" key="2">
    <citation type="submission" date="2013-12" db="EMBL/GenBank/DDBJ databases">
        <authorList>
            <person name="Yu Y."/>
            <person name="Lee S."/>
            <person name="de Baynast K."/>
            <person name="Wissotski M."/>
            <person name="Liu L."/>
            <person name="Talag J."/>
            <person name="Goicoechea J."/>
            <person name="Angelova A."/>
            <person name="Jetty R."/>
            <person name="Kudrna D."/>
            <person name="Golser W."/>
            <person name="Rivera L."/>
            <person name="Zhang J."/>
            <person name="Wing R."/>
        </authorList>
    </citation>
    <scope>NUCLEOTIDE SEQUENCE</scope>
</reference>
<dbReference type="EnsemblPlants" id="LPERR06G08690.1">
    <property type="protein sequence ID" value="LPERR06G08690.1"/>
    <property type="gene ID" value="LPERR06G08690"/>
</dbReference>
<feature type="signal peptide" evidence="2">
    <location>
        <begin position="1"/>
        <end position="30"/>
    </location>
</feature>
<organism evidence="3 4">
    <name type="scientific">Leersia perrieri</name>
    <dbReference type="NCBI Taxonomy" id="77586"/>
    <lineage>
        <taxon>Eukaryota</taxon>
        <taxon>Viridiplantae</taxon>
        <taxon>Streptophyta</taxon>
        <taxon>Embryophyta</taxon>
        <taxon>Tracheophyta</taxon>
        <taxon>Spermatophyta</taxon>
        <taxon>Magnoliopsida</taxon>
        <taxon>Liliopsida</taxon>
        <taxon>Poales</taxon>
        <taxon>Poaceae</taxon>
        <taxon>BOP clade</taxon>
        <taxon>Oryzoideae</taxon>
        <taxon>Oryzeae</taxon>
        <taxon>Oryzinae</taxon>
        <taxon>Leersia</taxon>
    </lineage>
</organism>
<feature type="chain" id="PRO_5002348889" description="Secreted protein" evidence="2">
    <location>
        <begin position="31"/>
        <end position="134"/>
    </location>
</feature>
<evidence type="ECO:0000256" key="1">
    <source>
        <dbReference type="SAM" id="MobiDB-lite"/>
    </source>
</evidence>
<proteinExistence type="predicted"/>
<dbReference type="AlphaFoldDB" id="A0A0D9WNZ3"/>
<dbReference type="HOGENOM" id="CLU_1899219_0_0_1"/>
<protein>
    <recommendedName>
        <fullName evidence="5">Secreted protein</fullName>
    </recommendedName>
</protein>
<dbReference type="Proteomes" id="UP000032180">
    <property type="component" value="Chromosome 6"/>
</dbReference>
<keyword evidence="2" id="KW-0732">Signal</keyword>
<evidence type="ECO:0000313" key="4">
    <source>
        <dbReference type="Proteomes" id="UP000032180"/>
    </source>
</evidence>
<feature type="region of interest" description="Disordered" evidence="1">
    <location>
        <begin position="60"/>
        <end position="134"/>
    </location>
</feature>
<accession>A0A0D9WNZ3</accession>